<dbReference type="CDD" id="cd00146">
    <property type="entry name" value="PKD"/>
    <property type="match status" value="4"/>
</dbReference>
<dbReference type="EMBL" id="CP001338">
    <property type="protein sequence ID" value="ACL17649.1"/>
    <property type="molecule type" value="Genomic_DNA"/>
</dbReference>
<feature type="domain" description="PKD" evidence="2">
    <location>
        <begin position="628"/>
        <end position="711"/>
    </location>
</feature>
<dbReference type="SUPFAM" id="SSF63446">
    <property type="entry name" value="Type I dockerin domain"/>
    <property type="match status" value="1"/>
</dbReference>
<dbReference type="InterPro" id="IPR016134">
    <property type="entry name" value="Dockerin_dom"/>
</dbReference>
<dbReference type="PROSITE" id="PS50222">
    <property type="entry name" value="EF_HAND_2"/>
    <property type="match status" value="1"/>
</dbReference>
<dbReference type="InterPro" id="IPR011050">
    <property type="entry name" value="Pectin_lyase_fold/virulence"/>
</dbReference>
<dbReference type="SUPFAM" id="SSF49299">
    <property type="entry name" value="PKD domain"/>
    <property type="match status" value="4"/>
</dbReference>
<dbReference type="InterPro" id="IPR006626">
    <property type="entry name" value="PbH1"/>
</dbReference>
<evidence type="ECO:0000313" key="5">
    <source>
        <dbReference type="EMBL" id="ACL17649.1"/>
    </source>
</evidence>
<dbReference type="GO" id="GO:0005509">
    <property type="term" value="F:calcium ion binding"/>
    <property type="evidence" value="ECO:0007669"/>
    <property type="project" value="InterPro"/>
</dbReference>
<dbReference type="HOGENOM" id="CLU_330010_0_0_2"/>
<keyword evidence="6" id="KW-1185">Reference proteome</keyword>
<feature type="domain" description="PKD" evidence="2">
    <location>
        <begin position="564"/>
        <end position="626"/>
    </location>
</feature>
<dbReference type="InterPro" id="IPR002105">
    <property type="entry name" value="Dockerin_1_rpt"/>
</dbReference>
<dbReference type="PROSITE" id="PS00018">
    <property type="entry name" value="EF_HAND_1"/>
    <property type="match status" value="2"/>
</dbReference>
<dbReference type="FunFam" id="2.60.40.10:FF:000270">
    <property type="entry name" value="Cell surface protein"/>
    <property type="match status" value="2"/>
</dbReference>
<reference evidence="5 6" key="1">
    <citation type="journal article" date="2015" name="Genome Announc.">
        <title>Complete Genome Sequence of Methanosphaerula palustris E1-9CT, a Hydrogenotrophic Methanogen Isolated from a Minerotrophic Fen Peatland.</title>
        <authorList>
            <person name="Cadillo-Quiroz H."/>
            <person name="Browne P."/>
            <person name="Kyrpides N."/>
            <person name="Woyke T."/>
            <person name="Goodwin L."/>
            <person name="Detter C."/>
            <person name="Yavitt J.B."/>
            <person name="Zinder S.H."/>
        </authorList>
    </citation>
    <scope>NUCLEOTIDE SEQUENCE [LARGE SCALE GENOMIC DNA]</scope>
    <source>
        <strain evidence="6">ATCC BAA-1556 / DSM 19958 / E1-9c</strain>
    </source>
</reference>
<dbReference type="InterPro" id="IPR036439">
    <property type="entry name" value="Dockerin_dom_sf"/>
</dbReference>
<dbReference type="STRING" id="521011.Mpal_2368"/>
<feature type="domain" description="EF-hand" evidence="3">
    <location>
        <begin position="848"/>
        <end position="869"/>
    </location>
</feature>
<dbReference type="Pfam" id="PF00404">
    <property type="entry name" value="Dockerin_1"/>
    <property type="match status" value="1"/>
</dbReference>
<dbReference type="KEGG" id="mpl:Mpal_2368"/>
<evidence type="ECO:0000313" key="6">
    <source>
        <dbReference type="Proteomes" id="UP000002457"/>
    </source>
</evidence>
<feature type="domain" description="PKD" evidence="2">
    <location>
        <begin position="467"/>
        <end position="543"/>
    </location>
</feature>
<dbReference type="InterPro" id="IPR013783">
    <property type="entry name" value="Ig-like_fold"/>
</dbReference>
<dbReference type="AlphaFoldDB" id="B8GEE8"/>
<name>B8GEE8_METPE</name>
<feature type="domain" description="PKD" evidence="2">
    <location>
        <begin position="710"/>
        <end position="784"/>
    </location>
</feature>
<dbReference type="SMART" id="SM00710">
    <property type="entry name" value="PbH1"/>
    <property type="match status" value="4"/>
</dbReference>
<dbReference type="SUPFAM" id="SSF51126">
    <property type="entry name" value="Pectin lyase-like"/>
    <property type="match status" value="1"/>
</dbReference>
<dbReference type="PANTHER" id="PTHR36842">
    <property type="entry name" value="PROTEIN TOLB HOMOLOG"/>
    <property type="match status" value="1"/>
</dbReference>
<dbReference type="InterPro" id="IPR002048">
    <property type="entry name" value="EF_hand_dom"/>
</dbReference>
<accession>B8GEE8</accession>
<dbReference type="eggNOG" id="arCOG03611">
    <property type="taxonomic scope" value="Archaea"/>
</dbReference>
<proteinExistence type="predicted"/>
<evidence type="ECO:0000256" key="1">
    <source>
        <dbReference type="ARBA" id="ARBA00016512"/>
    </source>
</evidence>
<sequence precursor="true">MKQISINPVKNHGIRSVGLILMLLLLVQGAAAASVLVAASDSSASARSAADYRCDGSSDQVQINQALDRLAGSGGVVNLAAGTFHCDNFIYVPGAITLTGQGEGGTTIEMINSGETDLPITVNSPEVSLSSFTLRGTGYIKITTSQVTVTDVAATNIGTNGHRYPAGGNGMFFIWADGTHNIEDVSFINCRAVDCNTHGFNLNAKGTAPKETRNIRFINCQATRCGFGAESRDTDITGFDLQEENDVYDIQLIGCIADDNWESGFHFEPGEDETPPTVKQGIVIRDCISRNNGQRNTLTYPYHTFMSGFFVSRNAVLTNCKAINNRNAGFFVQGGRNIIFNDCTDDGSSYGWKIVKWSSGVTLNDCTASDNKIWALWSAFADHITLNRFVQDNAGGLYGTQSMLGWYYGEPAYEQPVNDSYFDITAYGNHALPIINFNGTGNIYYLRWGDWPGQNGTAPPPTSPAQPNASFIASPSTGFAPLAVQFTDTTTGVPTDWYWDFGDGTTSSEQNPSHTYTQDGLWTVTLHVGNALGDASTQQTVAIGTNPHAGFTTTDRRVIDAGGTIHFTDTSTGHPNSWLWDFGDLTTSTDENPIHRFLTAGIFMVKLIATYGAGTDTEVKSSYITVYPVAQMGVDVSDGAAPMTVHFTDRSYGSPSSRLWDFGDGSTSIEQNPVHIYPYGGTYTVTLTVEGINGGPIDRATATLSVTGAPSASFTATPAGTTPPVTVTFLDRSIGQIDSRFWSFGDGTTSTEQSPVHTYSNAGTYNATLTTSNRWGSSSTTLQVNAGDPPYSPIQGVIALPGQSALPTDPNRERLYKDLNGDGAINFNDVVLYFNEMDWISDNEPVSAFDFNKNGKIDFDDIVFLFNLL</sequence>
<dbReference type="InterPro" id="IPR000601">
    <property type="entry name" value="PKD_dom"/>
</dbReference>
<feature type="domain" description="Dockerin" evidence="4">
    <location>
        <begin position="812"/>
        <end position="869"/>
    </location>
</feature>
<dbReference type="PANTHER" id="PTHR36842:SF1">
    <property type="entry name" value="PROTEIN TOLB"/>
    <property type="match status" value="1"/>
</dbReference>
<dbReference type="PROSITE" id="PS51766">
    <property type="entry name" value="DOCKERIN"/>
    <property type="match status" value="1"/>
</dbReference>
<protein>
    <recommendedName>
        <fullName evidence="1">Probable pectate lyase C</fullName>
    </recommendedName>
</protein>
<dbReference type="OrthoDB" id="103676at2157"/>
<evidence type="ECO:0000259" key="2">
    <source>
        <dbReference type="PROSITE" id="PS50093"/>
    </source>
</evidence>
<dbReference type="Proteomes" id="UP000002457">
    <property type="component" value="Chromosome"/>
</dbReference>
<dbReference type="InterPro" id="IPR022409">
    <property type="entry name" value="PKD/Chitinase_dom"/>
</dbReference>
<dbReference type="InterPro" id="IPR018247">
    <property type="entry name" value="EF_Hand_1_Ca_BS"/>
</dbReference>
<dbReference type="GO" id="GO:0000272">
    <property type="term" value="P:polysaccharide catabolic process"/>
    <property type="evidence" value="ECO:0007669"/>
    <property type="project" value="InterPro"/>
</dbReference>
<dbReference type="eggNOG" id="arCOG02521">
    <property type="taxonomic scope" value="Archaea"/>
</dbReference>
<gene>
    <name evidence="5" type="ordered locus">Mpal_2368</name>
</gene>
<dbReference type="GO" id="GO:0004553">
    <property type="term" value="F:hydrolase activity, hydrolyzing O-glycosyl compounds"/>
    <property type="evidence" value="ECO:0007669"/>
    <property type="project" value="InterPro"/>
</dbReference>
<dbReference type="Gene3D" id="2.60.40.10">
    <property type="entry name" value="Immunoglobulins"/>
    <property type="match status" value="4"/>
</dbReference>
<dbReference type="Gene3D" id="2.160.20.10">
    <property type="entry name" value="Single-stranded right-handed beta-helix, Pectin lyase-like"/>
    <property type="match status" value="1"/>
</dbReference>
<dbReference type="SMART" id="SM00089">
    <property type="entry name" value="PKD"/>
    <property type="match status" value="4"/>
</dbReference>
<dbReference type="eggNOG" id="arCOG02508">
    <property type="taxonomic scope" value="Archaea"/>
</dbReference>
<dbReference type="InterPro" id="IPR035986">
    <property type="entry name" value="PKD_dom_sf"/>
</dbReference>
<dbReference type="CDD" id="cd14254">
    <property type="entry name" value="Dockerin_II"/>
    <property type="match status" value="1"/>
</dbReference>
<dbReference type="PROSITE" id="PS50093">
    <property type="entry name" value="PKD"/>
    <property type="match status" value="4"/>
</dbReference>
<evidence type="ECO:0000259" key="4">
    <source>
        <dbReference type="PROSITE" id="PS51766"/>
    </source>
</evidence>
<dbReference type="InterPro" id="IPR012334">
    <property type="entry name" value="Pectin_lyas_fold"/>
</dbReference>
<organism evidence="5 6">
    <name type="scientific">Methanosphaerula palustris (strain ATCC BAA-1556 / DSM 19958 / E1-9c)</name>
    <dbReference type="NCBI Taxonomy" id="521011"/>
    <lineage>
        <taxon>Archaea</taxon>
        <taxon>Methanobacteriati</taxon>
        <taxon>Methanobacteriota</taxon>
        <taxon>Stenosarchaea group</taxon>
        <taxon>Methanomicrobia</taxon>
        <taxon>Methanomicrobiales</taxon>
        <taxon>Methanoregulaceae</taxon>
        <taxon>Methanosphaerula</taxon>
    </lineage>
</organism>
<dbReference type="Pfam" id="PF18911">
    <property type="entry name" value="PKD_4"/>
    <property type="match status" value="4"/>
</dbReference>
<dbReference type="Gene3D" id="1.10.1330.10">
    <property type="entry name" value="Dockerin domain"/>
    <property type="match status" value="1"/>
</dbReference>
<evidence type="ECO:0000259" key="3">
    <source>
        <dbReference type="PROSITE" id="PS50222"/>
    </source>
</evidence>